<name>A0A1Z4LUC2_9CYAN</name>
<reference evidence="1 2" key="1">
    <citation type="submission" date="2017-06" db="EMBL/GenBank/DDBJ databases">
        <title>Genome sequencing of cyanobaciteial culture collection at National Institute for Environmental Studies (NIES).</title>
        <authorList>
            <person name="Hirose Y."/>
            <person name="Shimura Y."/>
            <person name="Fujisawa T."/>
            <person name="Nakamura Y."/>
            <person name="Kawachi M."/>
        </authorList>
    </citation>
    <scope>NUCLEOTIDE SEQUENCE [LARGE SCALE GENOMIC DNA]</scope>
    <source>
        <strain evidence="1 2">NIES-267</strain>
    </source>
</reference>
<gene>
    <name evidence="1" type="ORF">NIES267_42810</name>
</gene>
<evidence type="ECO:0000313" key="2">
    <source>
        <dbReference type="Proteomes" id="UP000218418"/>
    </source>
</evidence>
<evidence type="ECO:0008006" key="3">
    <source>
        <dbReference type="Google" id="ProtNLM"/>
    </source>
</evidence>
<evidence type="ECO:0000313" key="1">
    <source>
        <dbReference type="EMBL" id="BAY84784.1"/>
    </source>
</evidence>
<proteinExistence type="predicted"/>
<sequence>MMLKTTLTNPLIAIAGRVVEEKTENIIVGAMVKIIEMPELFKTKVSLKELQYGERWGKMVERIDRKTTARDGYFYFINLPPGDYVLETFLPTNATRYGKVKSKVKVSNPINGKVPTTMIDDIVLSPLKNESSIINKQ</sequence>
<dbReference type="Proteomes" id="UP000218418">
    <property type="component" value="Chromosome"/>
</dbReference>
<organism evidence="1 2">
    <name type="scientific">Calothrix parasitica NIES-267</name>
    <dbReference type="NCBI Taxonomy" id="1973488"/>
    <lineage>
        <taxon>Bacteria</taxon>
        <taxon>Bacillati</taxon>
        <taxon>Cyanobacteriota</taxon>
        <taxon>Cyanophyceae</taxon>
        <taxon>Nostocales</taxon>
        <taxon>Calotrichaceae</taxon>
        <taxon>Calothrix</taxon>
    </lineage>
</organism>
<protein>
    <recommendedName>
        <fullName evidence="3">Carboxypeptidase regulatory-like domain-containing protein</fullName>
    </recommendedName>
</protein>
<dbReference type="SUPFAM" id="SSF117074">
    <property type="entry name" value="Hypothetical protein PA1324"/>
    <property type="match status" value="1"/>
</dbReference>
<dbReference type="Gene3D" id="2.60.40.1120">
    <property type="entry name" value="Carboxypeptidase-like, regulatory domain"/>
    <property type="match status" value="1"/>
</dbReference>
<dbReference type="AlphaFoldDB" id="A0A1Z4LUC2"/>
<dbReference type="OrthoDB" id="517322at2"/>
<keyword evidence="2" id="KW-1185">Reference proteome</keyword>
<dbReference type="EMBL" id="AP018227">
    <property type="protein sequence ID" value="BAY84784.1"/>
    <property type="molecule type" value="Genomic_DNA"/>
</dbReference>
<accession>A0A1Z4LUC2</accession>